<dbReference type="Proteomes" id="UP000770785">
    <property type="component" value="Unassembled WGS sequence"/>
</dbReference>
<proteinExistence type="predicted"/>
<keyword evidence="2" id="KW-1185">Reference proteome</keyword>
<dbReference type="EMBL" id="JAATJH010000015">
    <property type="protein sequence ID" value="NJC28510.1"/>
    <property type="molecule type" value="Genomic_DNA"/>
</dbReference>
<evidence type="ECO:0000313" key="2">
    <source>
        <dbReference type="Proteomes" id="UP000770785"/>
    </source>
</evidence>
<gene>
    <name evidence="1" type="ORF">GGR27_004035</name>
</gene>
<name>A0ABX0XGQ4_9BACT</name>
<evidence type="ECO:0000313" key="1">
    <source>
        <dbReference type="EMBL" id="NJC28510.1"/>
    </source>
</evidence>
<protein>
    <submittedName>
        <fullName evidence="1">Uncharacterized protein</fullName>
    </submittedName>
</protein>
<accession>A0ABX0XGQ4</accession>
<reference evidence="1 2" key="1">
    <citation type="submission" date="2020-03" db="EMBL/GenBank/DDBJ databases">
        <title>Genomic Encyclopedia of Type Strains, Phase IV (KMG-IV): sequencing the most valuable type-strain genomes for metagenomic binning, comparative biology and taxonomic classification.</title>
        <authorList>
            <person name="Goeker M."/>
        </authorList>
    </citation>
    <scope>NUCLEOTIDE SEQUENCE [LARGE SCALE GENOMIC DNA]</scope>
    <source>
        <strain evidence="1 2">DSM 105096</strain>
    </source>
</reference>
<organism evidence="1 2">
    <name type="scientific">Neolewinella antarctica</name>
    <dbReference type="NCBI Taxonomy" id="442734"/>
    <lineage>
        <taxon>Bacteria</taxon>
        <taxon>Pseudomonadati</taxon>
        <taxon>Bacteroidota</taxon>
        <taxon>Saprospiria</taxon>
        <taxon>Saprospirales</taxon>
        <taxon>Lewinellaceae</taxon>
        <taxon>Neolewinella</taxon>
    </lineage>
</organism>
<comment type="caution">
    <text evidence="1">The sequence shown here is derived from an EMBL/GenBank/DDBJ whole genome shotgun (WGS) entry which is preliminary data.</text>
</comment>
<sequence>MIQYYLIKELYNLVNEARLDTHMKLDIILIY</sequence>